<dbReference type="RefSeq" id="WP_133283912.1">
    <property type="nucleotide sequence ID" value="NZ_SMSI01000001.1"/>
</dbReference>
<organism evidence="2 3">
    <name type="scientific">Pseudohoeflea suaedae</name>
    <dbReference type="NCBI Taxonomy" id="877384"/>
    <lineage>
        <taxon>Bacteria</taxon>
        <taxon>Pseudomonadati</taxon>
        <taxon>Pseudomonadota</taxon>
        <taxon>Alphaproteobacteria</taxon>
        <taxon>Hyphomicrobiales</taxon>
        <taxon>Rhizobiaceae</taxon>
        <taxon>Pseudohoeflea</taxon>
    </lineage>
</organism>
<dbReference type="OrthoDB" id="652634at2"/>
<name>A0A4R5PPQ1_9HYPH</name>
<keyword evidence="2" id="KW-0378">Hydrolase</keyword>
<dbReference type="Proteomes" id="UP000295131">
    <property type="component" value="Unassembled WGS sequence"/>
</dbReference>
<dbReference type="InterPro" id="IPR029058">
    <property type="entry name" value="AB_hydrolase_fold"/>
</dbReference>
<dbReference type="PANTHER" id="PTHR13136:SF11">
    <property type="entry name" value="TESTIS-EXPRESSED PROTEIN 30"/>
    <property type="match status" value="1"/>
</dbReference>
<dbReference type="EMBL" id="SMSI01000001">
    <property type="protein sequence ID" value="TDH39080.1"/>
    <property type="molecule type" value="Genomic_DNA"/>
</dbReference>
<evidence type="ECO:0000313" key="2">
    <source>
        <dbReference type="EMBL" id="TDH39080.1"/>
    </source>
</evidence>
<protein>
    <submittedName>
        <fullName evidence="2">Alpha/beta fold hydrolase</fullName>
    </submittedName>
</protein>
<dbReference type="Gene3D" id="3.40.50.1820">
    <property type="entry name" value="alpha/beta hydrolase"/>
    <property type="match status" value="1"/>
</dbReference>
<dbReference type="InterPro" id="IPR026555">
    <property type="entry name" value="NSL3/Tex30"/>
</dbReference>
<comment type="caution">
    <text evidence="2">The sequence shown here is derived from an EMBL/GenBank/DDBJ whole genome shotgun (WGS) entry which is preliminary data.</text>
</comment>
<dbReference type="GO" id="GO:0016787">
    <property type="term" value="F:hydrolase activity"/>
    <property type="evidence" value="ECO:0007669"/>
    <property type="project" value="UniProtKB-KW"/>
</dbReference>
<dbReference type="PANTHER" id="PTHR13136">
    <property type="entry name" value="TESTIS DEVELOPMENT PROTEIN PRTD"/>
    <property type="match status" value="1"/>
</dbReference>
<evidence type="ECO:0000259" key="1">
    <source>
        <dbReference type="Pfam" id="PF20408"/>
    </source>
</evidence>
<evidence type="ECO:0000313" key="3">
    <source>
        <dbReference type="Proteomes" id="UP000295131"/>
    </source>
</evidence>
<accession>A0A4R5PPQ1</accession>
<sequence>MSDRSSHFLFDGPADARTTILLAHGAGAPMDSDWMNAVAAALARENLRVARFEFAYMAGRRTGAGRKPPPRAETVMAEYREAVAALDAGTPLIIGGKSMGGRVASMVADELAAAGLAHGLLCLGYPFHPPGKPEKLRTAHLATMTTPALICQGARDPFGNETEAGNFALSPAIELKWLADGDHDLKPRKASGLTLDRHIAEMAKSARALADRIVERS</sequence>
<dbReference type="AlphaFoldDB" id="A0A4R5PPQ1"/>
<keyword evidence="3" id="KW-1185">Reference proteome</keyword>
<dbReference type="InterPro" id="IPR046879">
    <property type="entry name" value="KANL3/Tex30_Abhydrolase"/>
</dbReference>
<dbReference type="Pfam" id="PF20408">
    <property type="entry name" value="Abhydrolase_11"/>
    <property type="match status" value="1"/>
</dbReference>
<reference evidence="2 3" key="1">
    <citation type="journal article" date="2013" name="Int. J. Syst. Evol. Microbiol.">
        <title>Hoeflea suaedae sp. nov., an endophytic bacterium isolated from the root of the halophyte Suaeda maritima.</title>
        <authorList>
            <person name="Chung E.J."/>
            <person name="Park J.A."/>
            <person name="Pramanik P."/>
            <person name="Bibi F."/>
            <person name="Jeon C.O."/>
            <person name="Chung Y.R."/>
        </authorList>
    </citation>
    <scope>NUCLEOTIDE SEQUENCE [LARGE SCALE GENOMIC DNA]</scope>
    <source>
        <strain evidence="2 3">YC6898</strain>
    </source>
</reference>
<proteinExistence type="predicted"/>
<feature type="domain" description="KANL3/Tex30 alpha/beta hydrolase-like" evidence="1">
    <location>
        <begin position="17"/>
        <end position="208"/>
    </location>
</feature>
<gene>
    <name evidence="2" type="ORF">E2A64_08345</name>
</gene>
<dbReference type="SUPFAM" id="SSF53474">
    <property type="entry name" value="alpha/beta-Hydrolases"/>
    <property type="match status" value="1"/>
</dbReference>